<evidence type="ECO:0000256" key="5">
    <source>
        <dbReference type="SAM" id="Phobius"/>
    </source>
</evidence>
<gene>
    <name evidence="7" type="ORF">SAMN02194393_03854</name>
</gene>
<evidence type="ECO:0000256" key="1">
    <source>
        <dbReference type="ARBA" id="ARBA00004141"/>
    </source>
</evidence>
<dbReference type="STRING" id="36842.SAMN02194393_03854"/>
<feature type="domain" description="NfeD-like C-terminal" evidence="6">
    <location>
        <begin position="73"/>
        <end position="130"/>
    </location>
</feature>
<dbReference type="EMBL" id="FUZT01000010">
    <property type="protein sequence ID" value="SKC83246.1"/>
    <property type="molecule type" value="Genomic_DNA"/>
</dbReference>
<proteinExistence type="predicted"/>
<dbReference type="AlphaFoldDB" id="A0A1T5M4U6"/>
<evidence type="ECO:0000256" key="4">
    <source>
        <dbReference type="ARBA" id="ARBA00023136"/>
    </source>
</evidence>
<dbReference type="PANTHER" id="PTHR33507:SF3">
    <property type="entry name" value="INNER MEMBRANE PROTEIN YBBJ"/>
    <property type="match status" value="1"/>
</dbReference>
<sequence length="136" mass="14699">MAVIFIIIEGLTLGLTTIWFALGALIAMLAAAIGINIIGQIFVFLIASAVLVYFTRPIAKKYLKIGATKTNVDSIVGMIGIVTKKIEGFNTGQVKVAGQIWTAKSQDNKEIHEGSQVEVIKVEGVKLIVKIKKENE</sequence>
<dbReference type="GO" id="GO:0005886">
    <property type="term" value="C:plasma membrane"/>
    <property type="evidence" value="ECO:0007669"/>
    <property type="project" value="TreeGrafter"/>
</dbReference>
<name>A0A1T5M4U6_9FIRM</name>
<dbReference type="SUPFAM" id="SSF141322">
    <property type="entry name" value="NfeD domain-like"/>
    <property type="match status" value="1"/>
</dbReference>
<dbReference type="Gene3D" id="2.40.50.140">
    <property type="entry name" value="Nucleic acid-binding proteins"/>
    <property type="match status" value="1"/>
</dbReference>
<dbReference type="RefSeq" id="WP_244282155.1">
    <property type="nucleotide sequence ID" value="NZ_FUZT01000010.1"/>
</dbReference>
<evidence type="ECO:0000256" key="2">
    <source>
        <dbReference type="ARBA" id="ARBA00022692"/>
    </source>
</evidence>
<keyword evidence="7" id="KW-0378">Hydrolase</keyword>
<dbReference type="GO" id="GO:0006508">
    <property type="term" value="P:proteolysis"/>
    <property type="evidence" value="ECO:0007669"/>
    <property type="project" value="UniProtKB-KW"/>
</dbReference>
<feature type="transmembrane region" description="Helical" evidence="5">
    <location>
        <begin position="12"/>
        <end position="31"/>
    </location>
</feature>
<dbReference type="InterPro" id="IPR002810">
    <property type="entry name" value="NfeD-like_C"/>
</dbReference>
<evidence type="ECO:0000259" key="6">
    <source>
        <dbReference type="Pfam" id="PF01957"/>
    </source>
</evidence>
<dbReference type="InterPro" id="IPR052165">
    <property type="entry name" value="Membrane_assoc_protease"/>
</dbReference>
<dbReference type="Pfam" id="PF01957">
    <property type="entry name" value="NfeD"/>
    <property type="match status" value="1"/>
</dbReference>
<dbReference type="Proteomes" id="UP000190285">
    <property type="component" value="Unassembled WGS sequence"/>
</dbReference>
<dbReference type="PANTHER" id="PTHR33507">
    <property type="entry name" value="INNER MEMBRANE PROTEIN YBBJ"/>
    <property type="match status" value="1"/>
</dbReference>
<evidence type="ECO:0000256" key="3">
    <source>
        <dbReference type="ARBA" id="ARBA00022989"/>
    </source>
</evidence>
<organism evidence="7 8">
    <name type="scientific">Maledivibacter halophilus</name>
    <dbReference type="NCBI Taxonomy" id="36842"/>
    <lineage>
        <taxon>Bacteria</taxon>
        <taxon>Bacillati</taxon>
        <taxon>Bacillota</taxon>
        <taxon>Clostridia</taxon>
        <taxon>Peptostreptococcales</taxon>
        <taxon>Caminicellaceae</taxon>
        <taxon>Maledivibacter</taxon>
    </lineage>
</organism>
<dbReference type="GO" id="GO:0008233">
    <property type="term" value="F:peptidase activity"/>
    <property type="evidence" value="ECO:0007669"/>
    <property type="project" value="UniProtKB-KW"/>
</dbReference>
<reference evidence="7 8" key="1">
    <citation type="submission" date="2017-02" db="EMBL/GenBank/DDBJ databases">
        <authorList>
            <person name="Peterson S.W."/>
        </authorList>
    </citation>
    <scope>NUCLEOTIDE SEQUENCE [LARGE SCALE GENOMIC DNA]</scope>
    <source>
        <strain evidence="7 8">M1</strain>
    </source>
</reference>
<accession>A0A1T5M4U6</accession>
<protein>
    <submittedName>
        <fullName evidence="7">Membrane protein implicated in regulation of membrane protease activity</fullName>
    </submittedName>
</protein>
<comment type="subcellular location">
    <subcellularLocation>
        <location evidence="1">Membrane</location>
        <topology evidence="1">Multi-pass membrane protein</topology>
    </subcellularLocation>
</comment>
<dbReference type="InterPro" id="IPR012340">
    <property type="entry name" value="NA-bd_OB-fold"/>
</dbReference>
<keyword evidence="8" id="KW-1185">Reference proteome</keyword>
<keyword evidence="2 5" id="KW-0812">Transmembrane</keyword>
<feature type="transmembrane region" description="Helical" evidence="5">
    <location>
        <begin position="37"/>
        <end position="54"/>
    </location>
</feature>
<keyword evidence="3 5" id="KW-1133">Transmembrane helix</keyword>
<keyword evidence="7" id="KW-0645">Protease</keyword>
<keyword evidence="4 5" id="KW-0472">Membrane</keyword>
<evidence type="ECO:0000313" key="8">
    <source>
        <dbReference type="Proteomes" id="UP000190285"/>
    </source>
</evidence>
<evidence type="ECO:0000313" key="7">
    <source>
        <dbReference type="EMBL" id="SKC83246.1"/>
    </source>
</evidence>